<dbReference type="EMBL" id="JABBGC010000001">
    <property type="protein sequence ID" value="NML37666.1"/>
    <property type="molecule type" value="Genomic_DNA"/>
</dbReference>
<dbReference type="AlphaFoldDB" id="A0A848GHJ7"/>
<evidence type="ECO:0000313" key="2">
    <source>
        <dbReference type="Proteomes" id="UP000583266"/>
    </source>
</evidence>
<name>A0A848GHJ7_9BACT</name>
<organism evidence="1 2">
    <name type="scientific">Chitinophaga fulva</name>
    <dbReference type="NCBI Taxonomy" id="2728842"/>
    <lineage>
        <taxon>Bacteria</taxon>
        <taxon>Pseudomonadati</taxon>
        <taxon>Bacteroidota</taxon>
        <taxon>Chitinophagia</taxon>
        <taxon>Chitinophagales</taxon>
        <taxon>Chitinophagaceae</taxon>
        <taxon>Chitinophaga</taxon>
    </lineage>
</organism>
<accession>A0A848GHJ7</accession>
<gene>
    <name evidence="1" type="ORF">HHL17_10725</name>
</gene>
<sequence length="375" mass="42173">MEHIPENIKVVARFILLALQRTLADIHMSKHLEERDHQKWYNESFLTNVNTDIALDKAEQQQLNQGLTAMTYHLPVVLHNTGLTKTLIPASHIYCQLQNNLLGVYVQEVGTFILDIQYGRMVTFMWPTVAEAKTQAAPATDSLSRYRLRTGPDVDGQINRDAGFLKDKAKDAIQDKIKAFAKAPGGVNLMKFRTQIKHFSGVHDIYKGLFKERDLVKGVLAGNPGEIMADLSTKKAGEGNFPGIDYVPGATQLLDIMANDKFKEADLENINMAQQATPEQGGGYGPLTRMLDAYNRHWGTQFVGLYLTEDAYQQSWRNKTVPGSLTHNYTSHFDPNPRDASGQPYKYFIYMHVEDVKGGDIDFQKIGVIKVNPKD</sequence>
<keyword evidence="2" id="KW-1185">Reference proteome</keyword>
<dbReference type="Proteomes" id="UP000583266">
    <property type="component" value="Unassembled WGS sequence"/>
</dbReference>
<reference evidence="1 2" key="1">
    <citation type="submission" date="2020-04" db="EMBL/GenBank/DDBJ databases">
        <title>Chitinophaga sp. G-6-1-13 sp. nov., isolated from soil.</title>
        <authorList>
            <person name="Dahal R.H."/>
            <person name="Chaudhary D.K."/>
        </authorList>
    </citation>
    <scope>NUCLEOTIDE SEQUENCE [LARGE SCALE GENOMIC DNA]</scope>
    <source>
        <strain evidence="1 2">G-6-1-13</strain>
    </source>
</reference>
<proteinExistence type="predicted"/>
<dbReference type="RefSeq" id="WP_169224715.1">
    <property type="nucleotide sequence ID" value="NZ_JABBGC010000001.1"/>
</dbReference>
<protein>
    <submittedName>
        <fullName evidence="1">Uncharacterized protein</fullName>
    </submittedName>
</protein>
<evidence type="ECO:0000313" key="1">
    <source>
        <dbReference type="EMBL" id="NML37666.1"/>
    </source>
</evidence>
<comment type="caution">
    <text evidence="1">The sequence shown here is derived from an EMBL/GenBank/DDBJ whole genome shotgun (WGS) entry which is preliminary data.</text>
</comment>